<keyword evidence="1" id="KW-0472">Membrane</keyword>
<reference evidence="2 3" key="1">
    <citation type="submission" date="2017-10" db="EMBL/GenBank/DDBJ databases">
        <authorList>
            <consortium name="Urmite Genomes"/>
        </authorList>
    </citation>
    <scope>NUCLEOTIDE SEQUENCE [LARGE SCALE GENOMIC DNA]</scope>
    <source>
        <strain evidence="2 3">FB-527</strain>
    </source>
</reference>
<gene>
    <name evidence="2" type="ORF">MSIMFB_01897</name>
</gene>
<evidence type="ECO:0000313" key="3">
    <source>
        <dbReference type="Proteomes" id="UP000554965"/>
    </source>
</evidence>
<evidence type="ECO:0000256" key="1">
    <source>
        <dbReference type="SAM" id="Phobius"/>
    </source>
</evidence>
<feature type="transmembrane region" description="Helical" evidence="1">
    <location>
        <begin position="160"/>
        <end position="187"/>
    </location>
</feature>
<feature type="transmembrane region" description="Helical" evidence="1">
    <location>
        <begin position="46"/>
        <end position="76"/>
    </location>
</feature>
<feature type="transmembrane region" description="Helical" evidence="1">
    <location>
        <begin position="199"/>
        <end position="220"/>
    </location>
</feature>
<dbReference type="EMBL" id="OCTY01000002">
    <property type="protein sequence ID" value="SOJ54401.1"/>
    <property type="molecule type" value="Genomic_DNA"/>
</dbReference>
<comment type="caution">
    <text evidence="2">The sequence shown here is derived from an EMBL/GenBank/DDBJ whole genome shotgun (WGS) entry which is preliminary data.</text>
</comment>
<organism evidence="2 3">
    <name type="scientific">Mycobacterium simulans</name>
    <dbReference type="NCBI Taxonomy" id="627089"/>
    <lineage>
        <taxon>Bacteria</taxon>
        <taxon>Bacillati</taxon>
        <taxon>Actinomycetota</taxon>
        <taxon>Actinomycetes</taxon>
        <taxon>Mycobacteriales</taxon>
        <taxon>Mycobacteriaceae</taxon>
        <taxon>Mycobacterium</taxon>
    </lineage>
</organism>
<dbReference type="Proteomes" id="UP000554965">
    <property type="component" value="Unassembled WGS sequence"/>
</dbReference>
<evidence type="ECO:0008006" key="4">
    <source>
        <dbReference type="Google" id="ProtNLM"/>
    </source>
</evidence>
<feature type="transmembrane region" description="Helical" evidence="1">
    <location>
        <begin position="82"/>
        <end position="102"/>
    </location>
</feature>
<dbReference type="InterPro" id="IPR051790">
    <property type="entry name" value="Cytochrome_c-biogenesis_DsbD"/>
</dbReference>
<feature type="transmembrane region" description="Helical" evidence="1">
    <location>
        <begin position="123"/>
        <end position="148"/>
    </location>
</feature>
<dbReference type="RefSeq" id="WP_186242444.1">
    <property type="nucleotide sequence ID" value="NZ_OCTY01000002.1"/>
</dbReference>
<feature type="transmembrane region" description="Helical" evidence="1">
    <location>
        <begin position="259"/>
        <end position="279"/>
    </location>
</feature>
<keyword evidence="3" id="KW-1185">Reference proteome</keyword>
<evidence type="ECO:0000313" key="2">
    <source>
        <dbReference type="EMBL" id="SOJ54401.1"/>
    </source>
</evidence>
<dbReference type="PANTHER" id="PTHR31272">
    <property type="entry name" value="CYTOCHROME C-TYPE BIOGENESIS PROTEIN HI_1454-RELATED"/>
    <property type="match status" value="1"/>
</dbReference>
<name>A0A7Z7IIX1_9MYCO</name>
<keyword evidence="1" id="KW-1133">Transmembrane helix</keyword>
<protein>
    <recommendedName>
        <fullName evidence="4">Cytochrome C biogenesis protein transmembrane domain-containing protein</fullName>
    </recommendedName>
</protein>
<keyword evidence="1" id="KW-0812">Transmembrane</keyword>
<dbReference type="PANTHER" id="PTHR31272:SF4">
    <property type="entry name" value="CYTOCHROME C-TYPE BIOGENESIS PROTEIN HI_1454-RELATED"/>
    <property type="match status" value="1"/>
</dbReference>
<feature type="transmembrane region" description="Helical" evidence="1">
    <location>
        <begin position="6"/>
        <end position="34"/>
    </location>
</feature>
<proteinExistence type="predicted"/>
<accession>A0A7Z7IIX1</accession>
<dbReference type="AlphaFoldDB" id="A0A7Z7IIX1"/>
<sequence length="288" mass="30240">MDQALIGLAFAAGLVAALNPCGFAMLPAYLLLVVRGQPERPQPIRAFGRALAATVGMSLGFVTVFGLFGVLTISAATTVQRYLPYVTVAIGVVLIALGLWLLSGHELTALTPRQGSQRWAPTIRVSSMYGYGVSYAIASLSCTIGPFLAVTGAGLRGGSIIGSVAIYLAYVGGLTLVVGVLAMAAATASSALADRMRRILPFVNRLSGAVLVLVGLYVGYYGVYEVRLFHAAANPQDGVIAAAGRLQGALAGWVHRHGVWPWTGALAVLVIGGLVSAWYRRARRQDRR</sequence>